<dbReference type="Gene3D" id="1.10.510.10">
    <property type="entry name" value="Transferase(Phosphotransferase) domain 1"/>
    <property type="match status" value="1"/>
</dbReference>
<dbReference type="PANTHER" id="PTHR24124">
    <property type="entry name" value="ANKYRIN REPEAT FAMILY A"/>
    <property type="match status" value="1"/>
</dbReference>
<keyword evidence="6" id="KW-1185">Reference proteome</keyword>
<dbReference type="InterPro" id="IPR001245">
    <property type="entry name" value="Ser-Thr/Tyr_kinase_cat_dom"/>
</dbReference>
<dbReference type="GO" id="GO:0010468">
    <property type="term" value="P:regulation of gene expression"/>
    <property type="evidence" value="ECO:0007669"/>
    <property type="project" value="TreeGrafter"/>
</dbReference>
<dbReference type="PROSITE" id="PS50297">
    <property type="entry name" value="ANK_REP_REGION"/>
    <property type="match status" value="1"/>
</dbReference>
<dbReference type="GO" id="GO:0004672">
    <property type="term" value="F:protein kinase activity"/>
    <property type="evidence" value="ECO:0007669"/>
    <property type="project" value="InterPro"/>
</dbReference>
<keyword evidence="1" id="KW-0677">Repeat</keyword>
<feature type="repeat" description="ANK" evidence="3">
    <location>
        <begin position="927"/>
        <end position="959"/>
    </location>
</feature>
<dbReference type="EMBL" id="MU858173">
    <property type="protein sequence ID" value="KAK4210480.1"/>
    <property type="molecule type" value="Genomic_DNA"/>
</dbReference>
<dbReference type="SUPFAM" id="SSF48403">
    <property type="entry name" value="Ankyrin repeat"/>
    <property type="match status" value="1"/>
</dbReference>
<evidence type="ECO:0000259" key="4">
    <source>
        <dbReference type="PROSITE" id="PS50011"/>
    </source>
</evidence>
<dbReference type="Gene3D" id="1.25.40.20">
    <property type="entry name" value="Ankyrin repeat-containing domain"/>
    <property type="match status" value="2"/>
</dbReference>
<dbReference type="Pfam" id="PF12796">
    <property type="entry name" value="Ank_2"/>
    <property type="match status" value="2"/>
</dbReference>
<name>A0AAN6Y1S5_9PEZI</name>
<accession>A0AAN6Y1S5</accession>
<dbReference type="GO" id="GO:0005634">
    <property type="term" value="C:nucleus"/>
    <property type="evidence" value="ECO:0007669"/>
    <property type="project" value="TreeGrafter"/>
</dbReference>
<evidence type="ECO:0000256" key="1">
    <source>
        <dbReference type="ARBA" id="ARBA00022737"/>
    </source>
</evidence>
<proteinExistence type="predicted"/>
<sequence length="1110" mass="122703">MEFGDLSSSSASVASTLSWMTGSSRTRISTLSSAAFSNPAEASSLGLDGVIQTVKSLSLPLCPWSQVQREEKLGEGETFIVHRCQVRNNRNHELLLAIKQLKIGSSPNDSTYRRRLKSVILELRIMRHHPLRAHPNIIDVLGYGWHKSSGGGSGQSGPSNTGGQIMPYLLVPYAAHGTFREYLLAASPKLSIQHKEILLGDVASAIAGLHACGIVHGDTKLDNVLIFDCGDRPLGTIAKLADFGHSIVLGNSGQDPNDESLRYTGKFPYNAPEVHEQDQYPIASDEMHKCDVWSFGLLVWETFLDGKEYFRHIVDEGLVPDSASEAPCYVEHPETLLDLAKKSIPRLTGHANSLRRSILCAGLAMALQVDPFQRRSNLVSYPFMSTWHSAGTQVLQAMIALHLGDSEWSYDMFRPDLDREMVWEHQVQIFNNLQTLVSNTRIRDSAEATWQLAICYKLGFGTAPSLAQASRHAQTAQSLSHPVAQVFGHLIHSDGEPETSSATSTYLDKLRALLKSTDKHKTPNILVLDFIDDNEVLVADPDQLGTVQGDVSSTASIISDACHCSIYHRIAMINDIELRDKRLHIYYHDQPARDRRDSLHTRCPIFHTIHPQWPTRLSGSPLAFALAVNNLSAVQYLLSCGADPLLPVYEESQYPPSDPRVTWNAIHLAAKYHNSEILKALLEADGVATKLKTAANRAFGCALSYLSPLEEEAIHGNERNLRLSRTIEILRELTCLDTVAPNGMTAISQAIDFHSVDTFAALVHAMPDLASLPLTKPGNKNIYDLPVIFAAQMAARRDTPDSTHILEIISSNTRCFEAERAPPMDSMGRTPLHMAVTGPSNRATSWLLKLCPKLLNIEDKHGRTALHSCSFRTNLSILLENGAIVNHTDKYGMTVLHKACLNGNLEIVQAILQHEQEKPKLDLCNNQYGTPLHCAIMNGSLEIVMALLKADSPLDKHDFYGNAPVHLAVLMGRNAIFSFLFRNHKQGADITTMRNKQGLTAQDIARRSGNEVALRILPRSVDGYETSLQGELGDEELPMYGNEQYSNLGLNLPGDDMEQATIEYIELETSPISIIPSATGDTEMRVGPNDTEETGRRKLVEFAKNYWNPH</sequence>
<dbReference type="PANTHER" id="PTHR24124:SF14">
    <property type="entry name" value="CHROMOSOME UNDETERMINED SCAFFOLD_25, WHOLE GENOME SHOTGUN SEQUENCE"/>
    <property type="match status" value="1"/>
</dbReference>
<reference evidence="5" key="2">
    <citation type="submission" date="2023-05" db="EMBL/GenBank/DDBJ databases">
        <authorList>
            <consortium name="Lawrence Berkeley National Laboratory"/>
            <person name="Steindorff A."/>
            <person name="Hensen N."/>
            <person name="Bonometti L."/>
            <person name="Westerberg I."/>
            <person name="Brannstrom I.O."/>
            <person name="Guillou S."/>
            <person name="Cros-Aarteil S."/>
            <person name="Calhoun S."/>
            <person name="Haridas S."/>
            <person name="Kuo A."/>
            <person name="Mondo S."/>
            <person name="Pangilinan J."/>
            <person name="Riley R."/>
            <person name="Labutti K."/>
            <person name="Andreopoulos B."/>
            <person name="Lipzen A."/>
            <person name="Chen C."/>
            <person name="Yanf M."/>
            <person name="Daum C."/>
            <person name="Ng V."/>
            <person name="Clum A."/>
            <person name="Ohm R."/>
            <person name="Martin F."/>
            <person name="Silar P."/>
            <person name="Natvig D."/>
            <person name="Lalanne C."/>
            <person name="Gautier V."/>
            <person name="Ament-Velasquez S.L."/>
            <person name="Kruys A."/>
            <person name="Hutchinson M.I."/>
            <person name="Powell A.J."/>
            <person name="Barry K."/>
            <person name="Miller A.N."/>
            <person name="Grigoriev I.V."/>
            <person name="Debuchy R."/>
            <person name="Gladieux P."/>
            <person name="Thoren M.H."/>
            <person name="Johannesson H."/>
        </authorList>
    </citation>
    <scope>NUCLEOTIDE SEQUENCE</scope>
    <source>
        <strain evidence="5">PSN293</strain>
    </source>
</reference>
<dbReference type="Pfam" id="PF07714">
    <property type="entry name" value="PK_Tyr_Ser-Thr"/>
    <property type="match status" value="1"/>
</dbReference>
<keyword evidence="2 3" id="KW-0040">ANK repeat</keyword>
<dbReference type="InterPro" id="IPR002110">
    <property type="entry name" value="Ankyrin_rpt"/>
</dbReference>
<dbReference type="InterPro" id="IPR036770">
    <property type="entry name" value="Ankyrin_rpt-contain_sf"/>
</dbReference>
<reference evidence="5" key="1">
    <citation type="journal article" date="2023" name="Mol. Phylogenet. Evol.">
        <title>Genome-scale phylogeny and comparative genomics of the fungal order Sordariales.</title>
        <authorList>
            <person name="Hensen N."/>
            <person name="Bonometti L."/>
            <person name="Westerberg I."/>
            <person name="Brannstrom I.O."/>
            <person name="Guillou S."/>
            <person name="Cros-Aarteil S."/>
            <person name="Calhoun S."/>
            <person name="Haridas S."/>
            <person name="Kuo A."/>
            <person name="Mondo S."/>
            <person name="Pangilinan J."/>
            <person name="Riley R."/>
            <person name="LaButti K."/>
            <person name="Andreopoulos B."/>
            <person name="Lipzen A."/>
            <person name="Chen C."/>
            <person name="Yan M."/>
            <person name="Daum C."/>
            <person name="Ng V."/>
            <person name="Clum A."/>
            <person name="Steindorff A."/>
            <person name="Ohm R.A."/>
            <person name="Martin F."/>
            <person name="Silar P."/>
            <person name="Natvig D.O."/>
            <person name="Lalanne C."/>
            <person name="Gautier V."/>
            <person name="Ament-Velasquez S.L."/>
            <person name="Kruys A."/>
            <person name="Hutchinson M.I."/>
            <person name="Powell A.J."/>
            <person name="Barry K."/>
            <person name="Miller A.N."/>
            <person name="Grigoriev I.V."/>
            <person name="Debuchy R."/>
            <person name="Gladieux P."/>
            <person name="Hiltunen Thoren M."/>
            <person name="Johannesson H."/>
        </authorList>
    </citation>
    <scope>NUCLEOTIDE SEQUENCE</scope>
    <source>
        <strain evidence="5">PSN293</strain>
    </source>
</reference>
<dbReference type="CDD" id="cd00180">
    <property type="entry name" value="PKc"/>
    <property type="match status" value="1"/>
</dbReference>
<evidence type="ECO:0000256" key="2">
    <source>
        <dbReference type="ARBA" id="ARBA00023043"/>
    </source>
</evidence>
<dbReference type="PROSITE" id="PS50088">
    <property type="entry name" value="ANK_REPEAT"/>
    <property type="match status" value="2"/>
</dbReference>
<dbReference type="PROSITE" id="PS50011">
    <property type="entry name" value="PROTEIN_KINASE_DOM"/>
    <property type="match status" value="1"/>
</dbReference>
<gene>
    <name evidence="5" type="ORF">QBC37DRAFT_376971</name>
</gene>
<comment type="caution">
    <text evidence="5">The sequence shown here is derived from an EMBL/GenBank/DDBJ whole genome shotgun (WGS) entry which is preliminary data.</text>
</comment>
<evidence type="ECO:0000313" key="6">
    <source>
        <dbReference type="Proteomes" id="UP001301769"/>
    </source>
</evidence>
<organism evidence="5 6">
    <name type="scientific">Rhypophila decipiens</name>
    <dbReference type="NCBI Taxonomy" id="261697"/>
    <lineage>
        <taxon>Eukaryota</taxon>
        <taxon>Fungi</taxon>
        <taxon>Dikarya</taxon>
        <taxon>Ascomycota</taxon>
        <taxon>Pezizomycotina</taxon>
        <taxon>Sordariomycetes</taxon>
        <taxon>Sordariomycetidae</taxon>
        <taxon>Sordariales</taxon>
        <taxon>Naviculisporaceae</taxon>
        <taxon>Rhypophila</taxon>
    </lineage>
</organism>
<feature type="domain" description="Protein kinase" evidence="4">
    <location>
        <begin position="67"/>
        <end position="384"/>
    </location>
</feature>
<evidence type="ECO:0000256" key="3">
    <source>
        <dbReference type="PROSITE-ProRule" id="PRU00023"/>
    </source>
</evidence>
<feature type="repeat" description="ANK" evidence="3">
    <location>
        <begin position="891"/>
        <end position="914"/>
    </location>
</feature>
<evidence type="ECO:0000313" key="5">
    <source>
        <dbReference type="EMBL" id="KAK4210480.1"/>
    </source>
</evidence>
<dbReference type="GO" id="GO:0005524">
    <property type="term" value="F:ATP binding"/>
    <property type="evidence" value="ECO:0007669"/>
    <property type="project" value="InterPro"/>
</dbReference>
<dbReference type="InterPro" id="IPR000719">
    <property type="entry name" value="Prot_kinase_dom"/>
</dbReference>
<dbReference type="Gene3D" id="3.30.200.20">
    <property type="entry name" value="Phosphorylase Kinase, domain 1"/>
    <property type="match status" value="1"/>
</dbReference>
<protein>
    <recommendedName>
        <fullName evidence="4">Protein kinase domain-containing protein</fullName>
    </recommendedName>
</protein>
<dbReference type="Proteomes" id="UP001301769">
    <property type="component" value="Unassembled WGS sequence"/>
</dbReference>
<dbReference type="AlphaFoldDB" id="A0AAN6Y1S5"/>
<dbReference type="SUPFAM" id="SSF56112">
    <property type="entry name" value="Protein kinase-like (PK-like)"/>
    <property type="match status" value="1"/>
</dbReference>
<dbReference type="SMART" id="SM00248">
    <property type="entry name" value="ANK"/>
    <property type="match status" value="8"/>
</dbReference>
<dbReference type="InterPro" id="IPR011009">
    <property type="entry name" value="Kinase-like_dom_sf"/>
</dbReference>